<feature type="region of interest" description="Disordered" evidence="8">
    <location>
        <begin position="1913"/>
        <end position="1952"/>
    </location>
</feature>
<dbReference type="InterPro" id="IPR000859">
    <property type="entry name" value="CUB_dom"/>
</dbReference>
<dbReference type="InterPro" id="IPR048686">
    <property type="entry name" value="SHPRH_helical_1st"/>
</dbReference>
<keyword evidence="4" id="KW-0862">Zinc</keyword>
<feature type="region of interest" description="Disordered" evidence="8">
    <location>
        <begin position="30"/>
        <end position="49"/>
    </location>
</feature>
<dbReference type="InterPro" id="IPR001650">
    <property type="entry name" value="Helicase_C-like"/>
</dbReference>
<dbReference type="PROSITE" id="PS50068">
    <property type="entry name" value="LDLRA_2"/>
    <property type="match status" value="1"/>
</dbReference>
<dbReference type="GO" id="GO:0006974">
    <property type="term" value="P:DNA damage response"/>
    <property type="evidence" value="ECO:0007669"/>
    <property type="project" value="TreeGrafter"/>
</dbReference>
<dbReference type="SMART" id="SM00042">
    <property type="entry name" value="CUB"/>
    <property type="match status" value="1"/>
</dbReference>
<dbReference type="CDD" id="cd16569">
    <property type="entry name" value="RING-HC_SHPRH-like"/>
    <property type="match status" value="1"/>
</dbReference>
<evidence type="ECO:0000313" key="10">
    <source>
        <dbReference type="EMBL" id="EKC34780.1"/>
    </source>
</evidence>
<dbReference type="Pfam" id="PF00271">
    <property type="entry name" value="Helicase_C"/>
    <property type="match status" value="1"/>
</dbReference>
<dbReference type="GO" id="GO:0005524">
    <property type="term" value="F:ATP binding"/>
    <property type="evidence" value="ECO:0007669"/>
    <property type="project" value="InterPro"/>
</dbReference>
<dbReference type="Pfam" id="PF00431">
    <property type="entry name" value="CUB"/>
    <property type="match status" value="1"/>
</dbReference>
<evidence type="ECO:0000256" key="2">
    <source>
        <dbReference type="ARBA" id="ARBA00022771"/>
    </source>
</evidence>
<dbReference type="SUPFAM" id="SSF57850">
    <property type="entry name" value="RING/U-box"/>
    <property type="match status" value="1"/>
</dbReference>
<dbReference type="FunCoup" id="K1R0X8">
    <property type="interactions" value="661"/>
</dbReference>
<dbReference type="Gene3D" id="3.40.50.10810">
    <property type="entry name" value="Tandem AAA-ATPase domain"/>
    <property type="match status" value="2"/>
</dbReference>
<evidence type="ECO:0000256" key="4">
    <source>
        <dbReference type="ARBA" id="ARBA00022833"/>
    </source>
</evidence>
<feature type="region of interest" description="Disordered" evidence="8">
    <location>
        <begin position="643"/>
        <end position="677"/>
    </location>
</feature>
<dbReference type="InterPro" id="IPR000330">
    <property type="entry name" value="SNF2_N"/>
</dbReference>
<dbReference type="Gene3D" id="2.60.120.290">
    <property type="entry name" value="Spermadhesin, CUB domain"/>
    <property type="match status" value="1"/>
</dbReference>
<dbReference type="Gene3D" id="4.10.400.10">
    <property type="entry name" value="Low-density Lipoprotein Receptor"/>
    <property type="match status" value="1"/>
</dbReference>
<dbReference type="SMART" id="SM00249">
    <property type="entry name" value="PHD"/>
    <property type="match status" value="1"/>
</dbReference>
<dbReference type="Pfam" id="PF00176">
    <property type="entry name" value="SNF2-rel_dom"/>
    <property type="match status" value="1"/>
</dbReference>
<reference evidence="10" key="1">
    <citation type="journal article" date="2012" name="Nature">
        <title>The oyster genome reveals stress adaptation and complexity of shell formation.</title>
        <authorList>
            <person name="Zhang G."/>
            <person name="Fang X."/>
            <person name="Guo X."/>
            <person name="Li L."/>
            <person name="Luo R."/>
            <person name="Xu F."/>
            <person name="Yang P."/>
            <person name="Zhang L."/>
            <person name="Wang X."/>
            <person name="Qi H."/>
            <person name="Xiong Z."/>
            <person name="Que H."/>
            <person name="Xie Y."/>
            <person name="Holland P.W."/>
            <person name="Paps J."/>
            <person name="Zhu Y."/>
            <person name="Wu F."/>
            <person name="Chen Y."/>
            <person name="Wang J."/>
            <person name="Peng C."/>
            <person name="Meng J."/>
            <person name="Yang L."/>
            <person name="Liu J."/>
            <person name="Wen B."/>
            <person name="Zhang N."/>
            <person name="Huang Z."/>
            <person name="Zhu Q."/>
            <person name="Feng Y."/>
            <person name="Mount A."/>
            <person name="Hedgecock D."/>
            <person name="Xu Z."/>
            <person name="Liu Y."/>
            <person name="Domazet-Loso T."/>
            <person name="Du Y."/>
            <person name="Sun X."/>
            <person name="Zhang S."/>
            <person name="Liu B."/>
            <person name="Cheng P."/>
            <person name="Jiang X."/>
            <person name="Li J."/>
            <person name="Fan D."/>
            <person name="Wang W."/>
            <person name="Fu W."/>
            <person name="Wang T."/>
            <person name="Wang B."/>
            <person name="Zhang J."/>
            <person name="Peng Z."/>
            <person name="Li Y."/>
            <person name="Li N."/>
            <person name="Wang J."/>
            <person name="Chen M."/>
            <person name="He Y."/>
            <person name="Tan F."/>
            <person name="Song X."/>
            <person name="Zheng Q."/>
            <person name="Huang R."/>
            <person name="Yang H."/>
            <person name="Du X."/>
            <person name="Chen L."/>
            <person name="Yang M."/>
            <person name="Gaffney P.M."/>
            <person name="Wang S."/>
            <person name="Luo L."/>
            <person name="She Z."/>
            <person name="Ming Y."/>
            <person name="Huang W."/>
            <person name="Zhang S."/>
            <person name="Huang B."/>
            <person name="Zhang Y."/>
            <person name="Qu T."/>
            <person name="Ni P."/>
            <person name="Miao G."/>
            <person name="Wang J."/>
            <person name="Wang Q."/>
            <person name="Steinberg C.E."/>
            <person name="Wang H."/>
            <person name="Li N."/>
            <person name="Qian L."/>
            <person name="Zhang G."/>
            <person name="Li Y."/>
            <person name="Yang H."/>
            <person name="Liu X."/>
            <person name="Wang J."/>
            <person name="Yin Y."/>
            <person name="Wang J."/>
        </authorList>
    </citation>
    <scope>NUCLEOTIDE SEQUENCE [LARGE SCALE GENOMIC DNA]</scope>
    <source>
        <strain evidence="10">05x7-T-G4-1.051#20</strain>
    </source>
</reference>
<dbReference type="SUPFAM" id="SSF52540">
    <property type="entry name" value="P-loop containing nucleoside triphosphate hydrolases"/>
    <property type="match status" value="3"/>
</dbReference>
<dbReference type="InterPro" id="IPR002172">
    <property type="entry name" value="LDrepeatLR_classA_rpt"/>
</dbReference>
<dbReference type="PROSITE" id="PS00518">
    <property type="entry name" value="ZF_RING_1"/>
    <property type="match status" value="1"/>
</dbReference>
<evidence type="ECO:0000256" key="3">
    <source>
        <dbReference type="ARBA" id="ARBA00022801"/>
    </source>
</evidence>
<dbReference type="SMART" id="SM00192">
    <property type="entry name" value="LDLa"/>
    <property type="match status" value="1"/>
</dbReference>
<dbReference type="InterPro" id="IPR027417">
    <property type="entry name" value="P-loop_NTPase"/>
</dbReference>
<dbReference type="FunFam" id="3.40.50.10810:FF:000013">
    <property type="entry name" value="E3 ubiquitin-protein ligase SHPRH isoform X2"/>
    <property type="match status" value="1"/>
</dbReference>
<keyword evidence="5 6" id="KW-1015">Disulfide bond</keyword>
<dbReference type="InterPro" id="IPR048695">
    <property type="entry name" value="SHPRH_helical_2nd"/>
</dbReference>
<dbReference type="InterPro" id="IPR017907">
    <property type="entry name" value="Znf_RING_CS"/>
</dbReference>
<dbReference type="HOGENOM" id="CLU_001726_1_0_1"/>
<feature type="compositionally biased region" description="Low complexity" evidence="8">
    <location>
        <begin position="473"/>
        <end position="485"/>
    </location>
</feature>
<keyword evidence="9" id="KW-0472">Membrane</keyword>
<dbReference type="GO" id="GO:0016787">
    <property type="term" value="F:hydrolase activity"/>
    <property type="evidence" value="ECO:0007669"/>
    <property type="project" value="UniProtKB-KW"/>
</dbReference>
<dbReference type="GO" id="GO:0005634">
    <property type="term" value="C:nucleus"/>
    <property type="evidence" value="ECO:0007669"/>
    <property type="project" value="TreeGrafter"/>
</dbReference>
<evidence type="ECO:0000256" key="6">
    <source>
        <dbReference type="PROSITE-ProRule" id="PRU00124"/>
    </source>
</evidence>
<dbReference type="CDD" id="cd15547">
    <property type="entry name" value="PHD_SHPRH"/>
    <property type="match status" value="1"/>
</dbReference>
<dbReference type="CDD" id="cd18793">
    <property type="entry name" value="SF2_C_SNF"/>
    <property type="match status" value="1"/>
</dbReference>
<dbReference type="PANTHER" id="PTHR45865">
    <property type="entry name" value="E3 UBIQUITIN-PROTEIN LIGASE SHPRH FAMILY MEMBER"/>
    <property type="match status" value="1"/>
</dbReference>
<feature type="compositionally biased region" description="Basic and acidic residues" evidence="8">
    <location>
        <begin position="666"/>
        <end position="675"/>
    </location>
</feature>
<name>K1R0X8_MAGGI</name>
<dbReference type="Pfam" id="PF21324">
    <property type="entry name" value="SHPRH_helical-2nd"/>
    <property type="match status" value="1"/>
</dbReference>
<dbReference type="InterPro" id="IPR013083">
    <property type="entry name" value="Znf_RING/FYVE/PHD"/>
</dbReference>
<dbReference type="Gene3D" id="3.40.50.300">
    <property type="entry name" value="P-loop containing nucleotide triphosphate hydrolases"/>
    <property type="match status" value="1"/>
</dbReference>
<feature type="transmembrane region" description="Helical" evidence="9">
    <location>
        <begin position="1885"/>
        <end position="1907"/>
    </location>
</feature>
<dbReference type="SUPFAM" id="SSF49854">
    <property type="entry name" value="Spermadhesin, CUB domain"/>
    <property type="match status" value="1"/>
</dbReference>
<dbReference type="PROSITE" id="PS50089">
    <property type="entry name" value="ZF_RING_2"/>
    <property type="match status" value="1"/>
</dbReference>
<feature type="region of interest" description="Disordered" evidence="8">
    <location>
        <begin position="420"/>
        <end position="506"/>
    </location>
</feature>
<dbReference type="SUPFAM" id="SSF57424">
    <property type="entry name" value="LDL receptor-like module"/>
    <property type="match status" value="1"/>
</dbReference>
<dbReference type="InterPro" id="IPR038718">
    <property type="entry name" value="SNF2-like_sf"/>
</dbReference>
<dbReference type="EMBL" id="JH817213">
    <property type="protein sequence ID" value="EKC34780.1"/>
    <property type="molecule type" value="Genomic_DNA"/>
</dbReference>
<dbReference type="GO" id="GO:0061630">
    <property type="term" value="F:ubiquitin protein ligase activity"/>
    <property type="evidence" value="ECO:0007669"/>
    <property type="project" value="TreeGrafter"/>
</dbReference>
<dbReference type="Pfam" id="PF21325">
    <property type="entry name" value="SHPRH_helical-1st"/>
    <property type="match status" value="1"/>
</dbReference>
<dbReference type="GO" id="GO:0000209">
    <property type="term" value="P:protein polyubiquitination"/>
    <property type="evidence" value="ECO:0007669"/>
    <property type="project" value="TreeGrafter"/>
</dbReference>
<dbReference type="CDD" id="cd00112">
    <property type="entry name" value="LDLa"/>
    <property type="match status" value="1"/>
</dbReference>
<keyword evidence="9" id="KW-1133">Transmembrane helix</keyword>
<feature type="disulfide bond" evidence="6">
    <location>
        <begin position="1839"/>
        <end position="1851"/>
    </location>
</feature>
<evidence type="ECO:0000256" key="8">
    <source>
        <dbReference type="SAM" id="MobiDB-lite"/>
    </source>
</evidence>
<dbReference type="PROSITE" id="PS51194">
    <property type="entry name" value="HELICASE_CTER"/>
    <property type="match status" value="1"/>
</dbReference>
<protein>
    <submittedName>
        <fullName evidence="10">E3 ubiquitin-protein ligase SHPRH</fullName>
    </submittedName>
</protein>
<feature type="compositionally biased region" description="Polar residues" evidence="8">
    <location>
        <begin position="439"/>
        <end position="472"/>
    </location>
</feature>
<accession>K1R0X8</accession>
<dbReference type="InterPro" id="IPR001841">
    <property type="entry name" value="Znf_RING"/>
</dbReference>
<dbReference type="InterPro" id="IPR036055">
    <property type="entry name" value="LDL_receptor-like_sf"/>
</dbReference>
<dbReference type="InParanoid" id="K1R0X8"/>
<keyword evidence="3" id="KW-0378">Hydrolase</keyword>
<feature type="compositionally biased region" description="Basic and acidic residues" evidence="8">
    <location>
        <begin position="1932"/>
        <end position="1952"/>
    </location>
</feature>
<dbReference type="SUPFAM" id="SSF57903">
    <property type="entry name" value="FYVE/PHD zinc finger"/>
    <property type="match status" value="1"/>
</dbReference>
<dbReference type="InterPro" id="IPR035914">
    <property type="entry name" value="Sperma_CUB_dom_sf"/>
</dbReference>
<feature type="compositionally biased region" description="Basic residues" evidence="8">
    <location>
        <begin position="654"/>
        <end position="665"/>
    </location>
</feature>
<dbReference type="PROSITE" id="PS01180">
    <property type="entry name" value="CUB"/>
    <property type="match status" value="1"/>
</dbReference>
<evidence type="ECO:0000256" key="7">
    <source>
        <dbReference type="PROSITE-ProRule" id="PRU00175"/>
    </source>
</evidence>
<dbReference type="InterPro" id="IPR014001">
    <property type="entry name" value="Helicase_ATP-bd"/>
</dbReference>
<dbReference type="CDD" id="cd00041">
    <property type="entry name" value="CUB"/>
    <property type="match status" value="1"/>
</dbReference>
<organism evidence="10">
    <name type="scientific">Magallana gigas</name>
    <name type="common">Pacific oyster</name>
    <name type="synonym">Crassostrea gigas</name>
    <dbReference type="NCBI Taxonomy" id="29159"/>
    <lineage>
        <taxon>Eukaryota</taxon>
        <taxon>Metazoa</taxon>
        <taxon>Spiralia</taxon>
        <taxon>Lophotrochozoa</taxon>
        <taxon>Mollusca</taxon>
        <taxon>Bivalvia</taxon>
        <taxon>Autobranchia</taxon>
        <taxon>Pteriomorphia</taxon>
        <taxon>Ostreida</taxon>
        <taxon>Ostreoidea</taxon>
        <taxon>Ostreidae</taxon>
        <taxon>Magallana</taxon>
    </lineage>
</organism>
<proteinExistence type="predicted"/>
<dbReference type="InterPro" id="IPR011011">
    <property type="entry name" value="Znf_FYVE_PHD"/>
</dbReference>
<feature type="disulfide bond" evidence="6">
    <location>
        <begin position="1846"/>
        <end position="1864"/>
    </location>
</feature>
<dbReference type="Gene3D" id="3.30.40.10">
    <property type="entry name" value="Zinc/RING finger domain, C3HC4 (zinc finger)"/>
    <property type="match status" value="2"/>
</dbReference>
<keyword evidence="9" id="KW-0812">Transmembrane</keyword>
<evidence type="ECO:0000256" key="9">
    <source>
        <dbReference type="SAM" id="Phobius"/>
    </source>
</evidence>
<keyword evidence="2 7" id="KW-0863">Zinc-finger</keyword>
<evidence type="ECO:0000256" key="1">
    <source>
        <dbReference type="ARBA" id="ARBA00022723"/>
    </source>
</evidence>
<dbReference type="SMART" id="SM00490">
    <property type="entry name" value="HELICc"/>
    <property type="match status" value="1"/>
</dbReference>
<dbReference type="InterPro" id="IPR001965">
    <property type="entry name" value="Znf_PHD"/>
</dbReference>
<dbReference type="SMART" id="SM00487">
    <property type="entry name" value="DEXDc"/>
    <property type="match status" value="1"/>
</dbReference>
<dbReference type="PANTHER" id="PTHR45865:SF1">
    <property type="entry name" value="E3 UBIQUITIN-PROTEIN LIGASE SHPRH"/>
    <property type="match status" value="1"/>
</dbReference>
<evidence type="ECO:0000256" key="5">
    <source>
        <dbReference type="ARBA" id="ARBA00023157"/>
    </source>
</evidence>
<dbReference type="GO" id="GO:0008270">
    <property type="term" value="F:zinc ion binding"/>
    <property type="evidence" value="ECO:0007669"/>
    <property type="project" value="UniProtKB-KW"/>
</dbReference>
<dbReference type="InterPro" id="IPR052583">
    <property type="entry name" value="ATP-helicase/E3_Ub-Ligase"/>
</dbReference>
<comment type="caution">
    <text evidence="6">Lacks conserved residue(s) required for the propagation of feature annotation.</text>
</comment>
<keyword evidence="1" id="KW-0479">Metal-binding</keyword>
<dbReference type="CDD" id="cd18070">
    <property type="entry name" value="DEXQc_SHPRH"/>
    <property type="match status" value="1"/>
</dbReference>
<dbReference type="InterPro" id="IPR049730">
    <property type="entry name" value="SNF2/RAD54-like_C"/>
</dbReference>
<sequence length="1952" mass="221327">MDTMNATNEGAGSMSIVSDDDPCLIHELQQSKSQGSIQRHATDTDQQTRQFSQDLMHDMFNILLEESVLYIPILCMRKLSSDKAFVNGMFTVGTFKVQLTSESFTPPLPKQLPESLEYWLYIHKSHGLDQESKGHNMLYFESHETNENELKENLQRVFWCAKLDLPSQVLESLSECKLLHCAGCYDHTEAVVHVTIYGSGRMLSKPAYASEPVKSKISSTALQHVMGYFFSLKPPDYSHLPCVKNHDIEHLYAVVKQRHDRADLELCLNIQHEWLRPLLRPYQIQGVKWMLQKERYGHIEDNKTTGEAPLHPLYQEIETRDKQILYYNVLGGSLLKERPLALRAPPGGILADEMGLGKTVEVLACIILHPRQNLDPPQKLNTLSEYQESEKSICSEVEFTLEGKKMMKDKNEEPQCIELSNSLTQRTDRDTEQDGVLSVSGSDETKSNSTKQFSTVKDTETDFTGNGQINTCSDNSPKSSSPQSNLEHLGSKTSGLNSDHSNCGESNSVEKVISVEGLENSEESEPSVKADGHSCALIQTAKDITVNSGVSINGMKENQSLKKDCMEEEVNNGDSSIMENGGENSGCEENDCTKDKNSSCDIENGHLLSKGKSESLEEIQVLDHNYVENSGCSKSNCEITSKTSKTKDIPLSKKSTKSRRSKSRKKTEDKVIKEKKPVRRKSAASKFVELVPEDQYQTKNVFDHFEAVAPKNFFECICGVSSEARGTSNSRKKKHRVQCVMCGLYQHAECVGYDLENPYRGQFKCPHCHVLSEPIKSGATLIISPAAISDQWMEEIQKHIKKESLKVFIYSGVSKQRYIQPMTLSRQDIVITSYETLRNEINYVDLPHSNSDSGRKFRHPKRFMATPSPITAVQWWRICLDEAQMVECTTTKTAEMALRLSAVNRWCVTGTPIQKSIEDLYGLLLFLGVDPYWVKQWWTRLLYEPYCHGQEEPMIDLVSKVMWRTAKHDVLDQINIPKQTEHVHWLTFSPVEDHFYRRQYTISIQDSMKRLDKWRDPTVKLSSLDRATANQLLGPLLRLRQACCHPQAVKGEFLPLHLRRSAMTMEELLESLTKKSRTECEESHRLLIAAYNGLAGWYIISQQFVDAVDMYREVMRSVEEHKDRLRTDDLQQLHAMYNLDEILQSKPEGVQPTLRDGQLKEQMEELKVKYLTKSRNVVHSVRDQLSPVTQGLQDLQREFSDGQEWWLEVIETADQRGIDDKLIVNVKNDLSNQQTSVLSISMAGAFHNVHGLELVLNQRMMALESAYEKLKQALNKVTGEPSQDLINETVECCLRPIERVKNSCPFCKIHILFEDYEAKLFSFTERTFAVAEDTTEGMSGSRRQGTWADSEMEKALKSILSFARSHAMDRELVQYGQTHIEIIDKMKKEFKLLRVLWIECKAHVSSFDELSMATTRLRLRLPDEPKPDNTQLNILEPSELDQHKLKLLSDRTINQNELRKKLGQLLYLQNLAKAQLSTESGENPELCPICQKELGKEWCVLYCGHCYCLDCIRILCEQYSFGGRNRLVKCAVCRDKTYHSDISYVSTVKTDEEREGEMKVQGSHSTKIVGLIKCVKKIKRDDPGAKVLLFCSWTDILNIIAQALEENEISFKTLFSGSKFQKNLAAFKSDEDIMVLLLPIHSGANGLNLIEATYVLLVEPVLNPAQELQAIGRVHRIGQTRFLIKYEELISTSNRRNPPVLFECVSFVKSGCGGYIELTASGSHDLSSSSTYSAYSNCIWVIKVPDKYVVNGDFTFRGEKSSGGACEDYLVVTDGSDSANELLNTCDDLTNHKLNSTARWMYIQFKADGATNVQGLSATVKPMYTGTDMSAETDPVPKCKSHQFSCSNKRCITMSYRCDGFNDCGCVADCDEQNCGGISMSKSSYMGLGAGLGTAMFITCFVSVYAYEKRRKLKAMREEEESERASRRRGRPRDQNKGKDDKEKDKKVAWHS</sequence>
<gene>
    <name evidence="10" type="ORF">CGI_10016368</name>
</gene>
<feature type="compositionally biased region" description="Polar residues" evidence="8">
    <location>
        <begin position="491"/>
        <end position="506"/>
    </location>
</feature>